<evidence type="ECO:0000256" key="1">
    <source>
        <dbReference type="SAM" id="MobiDB-lite"/>
    </source>
</evidence>
<dbReference type="Proteomes" id="UP000466632">
    <property type="component" value="Chromosome"/>
</dbReference>
<name>A0A7I7P3Y0_9MYCO</name>
<accession>A0A7I7P3Y0</accession>
<evidence type="ECO:0000313" key="2">
    <source>
        <dbReference type="EMBL" id="BBY03576.1"/>
    </source>
</evidence>
<dbReference type="KEGG" id="mseo:MSEO_40750"/>
<dbReference type="AlphaFoldDB" id="A0A7I7P3Y0"/>
<reference evidence="2 3" key="1">
    <citation type="journal article" date="2019" name="Emerg. Microbes Infect.">
        <title>Comprehensive subspecies identification of 175 nontuberculous mycobacteria species based on 7547 genomic profiles.</title>
        <authorList>
            <person name="Matsumoto Y."/>
            <person name="Kinjo T."/>
            <person name="Motooka D."/>
            <person name="Nabeya D."/>
            <person name="Jung N."/>
            <person name="Uechi K."/>
            <person name="Horii T."/>
            <person name="Iida T."/>
            <person name="Fujita J."/>
            <person name="Nakamura S."/>
        </authorList>
    </citation>
    <scope>NUCLEOTIDE SEQUENCE [LARGE SCALE GENOMIC DNA]</scope>
    <source>
        <strain evidence="2 3">JCM 16018</strain>
    </source>
</reference>
<protein>
    <submittedName>
        <fullName evidence="2">Uncharacterized protein</fullName>
    </submittedName>
</protein>
<dbReference type="EMBL" id="AP022582">
    <property type="protein sequence ID" value="BBY03576.1"/>
    <property type="molecule type" value="Genomic_DNA"/>
</dbReference>
<proteinExistence type="predicted"/>
<evidence type="ECO:0000313" key="3">
    <source>
        <dbReference type="Proteomes" id="UP000466632"/>
    </source>
</evidence>
<sequence length="71" mass="6937">MAAAAQAPTEHGGQGGDEAEADGPRASGSHDAIVAPGGAIDKLLVNFVAGGTLSPCDAPCLPTGNPPCLRW</sequence>
<organism evidence="2 3">
    <name type="scientific">Mycobacterium seoulense</name>
    <dbReference type="NCBI Taxonomy" id="386911"/>
    <lineage>
        <taxon>Bacteria</taxon>
        <taxon>Bacillati</taxon>
        <taxon>Actinomycetota</taxon>
        <taxon>Actinomycetes</taxon>
        <taxon>Mycobacteriales</taxon>
        <taxon>Mycobacteriaceae</taxon>
        <taxon>Mycobacterium</taxon>
    </lineage>
</organism>
<gene>
    <name evidence="2" type="ORF">MSEO_40750</name>
</gene>
<feature type="region of interest" description="Disordered" evidence="1">
    <location>
        <begin position="1"/>
        <end position="33"/>
    </location>
</feature>
<keyword evidence="3" id="KW-1185">Reference proteome</keyword>